<dbReference type="InterPro" id="IPR011008">
    <property type="entry name" value="Dimeric_a/b-barrel"/>
</dbReference>
<dbReference type="EMBL" id="JACGWU010000004">
    <property type="protein sequence ID" value="MBA8829341.1"/>
    <property type="molecule type" value="Genomic_DNA"/>
</dbReference>
<dbReference type="Gene3D" id="3.30.70.100">
    <property type="match status" value="1"/>
</dbReference>
<sequence>MYSAAFIFQPGTYDAEFYRLDGLIEDVARSLPGFLGSETWVSQDGRVKNATYYWSDMESLRVFSQHPDHLEAKRNYAKWYDGYHVIISKVERVYGDGNLEHATASFSQSN</sequence>
<accession>A0A7W3JU83</accession>
<keyword evidence="1" id="KW-0503">Monooxygenase</keyword>
<dbReference type="InterPro" id="IPR025444">
    <property type="entry name" value="Monooxy_af470"/>
</dbReference>
<reference evidence="1 2" key="1">
    <citation type="submission" date="2020-07" db="EMBL/GenBank/DDBJ databases">
        <title>Sequencing the genomes of 1000 actinobacteria strains.</title>
        <authorList>
            <person name="Klenk H.-P."/>
        </authorList>
    </citation>
    <scope>NUCLEOTIDE SEQUENCE [LARGE SCALE GENOMIC DNA]</scope>
    <source>
        <strain evidence="1 2">DSM 23737</strain>
    </source>
</reference>
<protein>
    <submittedName>
        <fullName evidence="1">Heme-degrading monooxygenase HmoA</fullName>
    </submittedName>
</protein>
<dbReference type="RefSeq" id="WP_182484781.1">
    <property type="nucleotide sequence ID" value="NZ_JACGWU010000004.1"/>
</dbReference>
<dbReference type="SUPFAM" id="SSF54909">
    <property type="entry name" value="Dimeric alpha+beta barrel"/>
    <property type="match status" value="1"/>
</dbReference>
<dbReference type="Pfam" id="PF13826">
    <property type="entry name" value="Monooxy_af470-like"/>
    <property type="match status" value="1"/>
</dbReference>
<keyword evidence="1" id="KW-0560">Oxidoreductase</keyword>
<evidence type="ECO:0000313" key="1">
    <source>
        <dbReference type="EMBL" id="MBA8829341.1"/>
    </source>
</evidence>
<name>A0A7W3JU83_9MICO</name>
<proteinExistence type="predicted"/>
<organism evidence="1 2">
    <name type="scientific">Alpinimonas psychrophila</name>
    <dbReference type="NCBI Taxonomy" id="748908"/>
    <lineage>
        <taxon>Bacteria</taxon>
        <taxon>Bacillati</taxon>
        <taxon>Actinomycetota</taxon>
        <taxon>Actinomycetes</taxon>
        <taxon>Micrococcales</taxon>
        <taxon>Microbacteriaceae</taxon>
        <taxon>Alpinimonas</taxon>
    </lineage>
</organism>
<comment type="caution">
    <text evidence="1">The sequence shown here is derived from an EMBL/GenBank/DDBJ whole genome shotgun (WGS) entry which is preliminary data.</text>
</comment>
<evidence type="ECO:0000313" key="2">
    <source>
        <dbReference type="Proteomes" id="UP000524237"/>
    </source>
</evidence>
<dbReference type="AlphaFoldDB" id="A0A7W3JU83"/>
<dbReference type="GO" id="GO:0004497">
    <property type="term" value="F:monooxygenase activity"/>
    <property type="evidence" value="ECO:0007669"/>
    <property type="project" value="UniProtKB-KW"/>
</dbReference>
<dbReference type="Proteomes" id="UP000524237">
    <property type="component" value="Unassembled WGS sequence"/>
</dbReference>
<gene>
    <name evidence="1" type="ORF">FB555_001446</name>
</gene>
<keyword evidence="2" id="KW-1185">Reference proteome</keyword>